<dbReference type="GO" id="GO:0005635">
    <property type="term" value="C:nuclear envelope"/>
    <property type="evidence" value="ECO:0007669"/>
    <property type="project" value="EnsemblPlants"/>
</dbReference>
<dbReference type="GO" id="GO:0005634">
    <property type="term" value="C:nucleus"/>
    <property type="evidence" value="ECO:0000318"/>
    <property type="project" value="GO_Central"/>
</dbReference>
<dbReference type="PANTHER" id="PTHR47958">
    <property type="entry name" value="ATP-DEPENDENT RNA HELICASE DBP3"/>
    <property type="match status" value="1"/>
</dbReference>
<keyword evidence="5" id="KW-0067">ATP-binding</keyword>
<dbReference type="Pfam" id="PF00270">
    <property type="entry name" value="DEAD"/>
    <property type="match status" value="1"/>
</dbReference>
<dbReference type="Proteomes" id="UP000017836">
    <property type="component" value="Unassembled WGS sequence"/>
</dbReference>
<keyword evidence="2" id="KW-0547">Nucleotide-binding</keyword>
<dbReference type="PROSITE" id="PS51192">
    <property type="entry name" value="HELICASE_ATP_BIND_1"/>
    <property type="match status" value="1"/>
</dbReference>
<evidence type="ECO:0000256" key="8">
    <source>
        <dbReference type="SAM" id="MobiDB-lite"/>
    </source>
</evidence>
<gene>
    <name evidence="12" type="ORF">AMTR_s00049p00197330</name>
</gene>
<dbReference type="OMA" id="DFKNLCM"/>
<dbReference type="GO" id="GO:0009737">
    <property type="term" value="P:response to abscisic acid"/>
    <property type="evidence" value="ECO:0007669"/>
    <property type="project" value="EnsemblPlants"/>
</dbReference>
<keyword evidence="6" id="KW-0694">RNA-binding</keyword>
<evidence type="ECO:0000259" key="11">
    <source>
        <dbReference type="PROSITE" id="PS51195"/>
    </source>
</evidence>
<dbReference type="STRING" id="13333.W1PZZ2"/>
<sequence length="494" mass="55499">MAEESEKVVIESEKKESAEKVAVESEKKRWGDEEADEEPEKVDIGSLTLAGKNAIDDPHESEIEVKTGDSLYTSAKTFEELNLSKELLKGLYVAMGFSRPSRIQAVSLPMIVTPPYKSLVAQAHNGSGKTTCFVLGMLSRVDPNHKVPQALCVCPTRELAIQNREVLLRMGKYTGITSMCAVPTDKNSFITTSRMEAVTEQVVIGTPGTLKGWIAKRKLSTRYIKILVFDEADQMLAEEGFKDDSLRIMKAIEGNKSNSDPNCQVLLFSATFNETVKDFASRIVKDGNHMFVKKEELALDTIKQYKVQVPDELAKLEVLKNKIFLLAQKLGQTIIFVNTRQSASILHRTLEKEGWDCTSIQGALELDARDRIVNEFKSGLTKVLISTDVLARGFDQAQVNLVVNFDLPIKYQHPDPQNPRQRRRTEPDYEAYIHRIGRAGRFGRKGAVFNFMSGHDDAELMEKIEKHFQHKIKEISSWESEELFEAALKEAGLA</sequence>
<evidence type="ECO:0000256" key="3">
    <source>
        <dbReference type="ARBA" id="ARBA00022801"/>
    </source>
</evidence>
<evidence type="ECO:0000313" key="12">
    <source>
        <dbReference type="EMBL" id="ERN13779.1"/>
    </source>
</evidence>
<dbReference type="InterPro" id="IPR011545">
    <property type="entry name" value="DEAD/DEAH_box_helicase_dom"/>
</dbReference>
<accession>W1PZZ2</accession>
<dbReference type="PROSITE" id="PS51194">
    <property type="entry name" value="HELICASE_CTER"/>
    <property type="match status" value="1"/>
</dbReference>
<dbReference type="PROSITE" id="PS51195">
    <property type="entry name" value="Q_MOTIF"/>
    <property type="match status" value="1"/>
</dbReference>
<dbReference type="HOGENOM" id="CLU_003041_1_0_1"/>
<dbReference type="InterPro" id="IPR014014">
    <property type="entry name" value="RNA_helicase_DEAD_Q_motif"/>
</dbReference>
<dbReference type="OrthoDB" id="10265785at2759"/>
<evidence type="ECO:0000256" key="4">
    <source>
        <dbReference type="ARBA" id="ARBA00022806"/>
    </source>
</evidence>
<dbReference type="KEGG" id="atr:18442026"/>
<protein>
    <recommendedName>
        <fullName evidence="1">RNA helicase</fullName>
        <ecNumber evidence="1">3.6.4.13</ecNumber>
    </recommendedName>
</protein>
<feature type="domain" description="Helicase ATP-binding" evidence="9">
    <location>
        <begin position="110"/>
        <end position="290"/>
    </location>
</feature>
<evidence type="ECO:0000259" key="10">
    <source>
        <dbReference type="PROSITE" id="PS51194"/>
    </source>
</evidence>
<dbReference type="CDD" id="cd18787">
    <property type="entry name" value="SF2_C_DEAD"/>
    <property type="match status" value="1"/>
</dbReference>
<feature type="compositionally biased region" description="Basic and acidic residues" evidence="8">
    <location>
        <begin position="1"/>
        <end position="32"/>
    </location>
</feature>
<dbReference type="GO" id="GO:0003724">
    <property type="term" value="F:RNA helicase activity"/>
    <property type="evidence" value="ECO:0000318"/>
    <property type="project" value="GO_Central"/>
</dbReference>
<dbReference type="GO" id="GO:0005524">
    <property type="term" value="F:ATP binding"/>
    <property type="evidence" value="ECO:0007669"/>
    <property type="project" value="UniProtKB-KW"/>
</dbReference>
<dbReference type="SMART" id="SM00487">
    <property type="entry name" value="DEXDc"/>
    <property type="match status" value="1"/>
</dbReference>
<feature type="domain" description="Helicase C-terminal" evidence="10">
    <location>
        <begin position="301"/>
        <end position="483"/>
    </location>
</feature>
<dbReference type="InterPro" id="IPR001650">
    <property type="entry name" value="Helicase_C-like"/>
</dbReference>
<evidence type="ECO:0000256" key="2">
    <source>
        <dbReference type="ARBA" id="ARBA00022741"/>
    </source>
</evidence>
<dbReference type="GO" id="GO:0010494">
    <property type="term" value="C:cytoplasmic stress granule"/>
    <property type="evidence" value="ECO:0000318"/>
    <property type="project" value="GO_Central"/>
</dbReference>
<reference evidence="13" key="1">
    <citation type="journal article" date="2013" name="Science">
        <title>The Amborella genome and the evolution of flowering plants.</title>
        <authorList>
            <consortium name="Amborella Genome Project"/>
        </authorList>
    </citation>
    <scope>NUCLEOTIDE SEQUENCE [LARGE SCALE GENOMIC DNA]</scope>
</reference>
<dbReference type="Pfam" id="PF00271">
    <property type="entry name" value="Helicase_C"/>
    <property type="match status" value="1"/>
</dbReference>
<dbReference type="GO" id="GO:0016787">
    <property type="term" value="F:hydrolase activity"/>
    <property type="evidence" value="ECO:0007669"/>
    <property type="project" value="UniProtKB-KW"/>
</dbReference>
<proteinExistence type="predicted"/>
<keyword evidence="3" id="KW-0378">Hydrolase</keyword>
<keyword evidence="13" id="KW-1185">Reference proteome</keyword>
<dbReference type="GO" id="GO:0009409">
    <property type="term" value="P:response to cold"/>
    <property type="evidence" value="ECO:0007669"/>
    <property type="project" value="EnsemblPlants"/>
</dbReference>
<dbReference type="AlphaFoldDB" id="W1PZZ2"/>
<dbReference type="GO" id="GO:0003729">
    <property type="term" value="F:mRNA binding"/>
    <property type="evidence" value="ECO:0000318"/>
    <property type="project" value="GO_Central"/>
</dbReference>
<evidence type="ECO:0000256" key="6">
    <source>
        <dbReference type="ARBA" id="ARBA00022884"/>
    </source>
</evidence>
<evidence type="ECO:0000259" key="9">
    <source>
        <dbReference type="PROSITE" id="PS51192"/>
    </source>
</evidence>
<organism evidence="12 13">
    <name type="scientific">Amborella trichopoda</name>
    <dbReference type="NCBI Taxonomy" id="13333"/>
    <lineage>
        <taxon>Eukaryota</taxon>
        <taxon>Viridiplantae</taxon>
        <taxon>Streptophyta</taxon>
        <taxon>Embryophyta</taxon>
        <taxon>Tracheophyta</taxon>
        <taxon>Spermatophyta</taxon>
        <taxon>Magnoliopsida</taxon>
        <taxon>Amborellales</taxon>
        <taxon>Amborellaceae</taxon>
        <taxon>Amborella</taxon>
    </lineage>
</organism>
<evidence type="ECO:0000256" key="5">
    <source>
        <dbReference type="ARBA" id="ARBA00022840"/>
    </source>
</evidence>
<dbReference type="Gramene" id="ERN13779">
    <property type="protein sequence ID" value="ERN13779"/>
    <property type="gene ID" value="AMTR_s00049p00197330"/>
</dbReference>
<evidence type="ECO:0000313" key="13">
    <source>
        <dbReference type="Proteomes" id="UP000017836"/>
    </source>
</evidence>
<dbReference type="SUPFAM" id="SSF52540">
    <property type="entry name" value="P-loop containing nucleoside triphosphate hydrolases"/>
    <property type="match status" value="2"/>
</dbReference>
<keyword evidence="4" id="KW-0347">Helicase</keyword>
<dbReference type="GO" id="GO:0009408">
    <property type="term" value="P:response to heat"/>
    <property type="evidence" value="ECO:0007669"/>
    <property type="project" value="EnsemblPlants"/>
</dbReference>
<evidence type="ECO:0000256" key="1">
    <source>
        <dbReference type="ARBA" id="ARBA00012552"/>
    </source>
</evidence>
<dbReference type="Gene3D" id="3.40.50.300">
    <property type="entry name" value="P-loop containing nucleotide triphosphate hydrolases"/>
    <property type="match status" value="2"/>
</dbReference>
<evidence type="ECO:0000256" key="7">
    <source>
        <dbReference type="PROSITE-ProRule" id="PRU00552"/>
    </source>
</evidence>
<feature type="domain" description="DEAD-box RNA helicase Q" evidence="11">
    <location>
        <begin position="76"/>
        <end position="105"/>
    </location>
</feature>
<dbReference type="SMART" id="SM00490">
    <property type="entry name" value="HELICc"/>
    <property type="match status" value="1"/>
</dbReference>
<feature type="region of interest" description="Disordered" evidence="8">
    <location>
        <begin position="1"/>
        <end position="43"/>
    </location>
</feature>
<dbReference type="eggNOG" id="KOG0332">
    <property type="taxonomic scope" value="Eukaryota"/>
</dbReference>
<feature type="short sequence motif" description="Q motif" evidence="7">
    <location>
        <begin position="76"/>
        <end position="105"/>
    </location>
</feature>
<dbReference type="EC" id="3.6.4.13" evidence="1"/>
<dbReference type="EMBL" id="KI392567">
    <property type="protein sequence ID" value="ERN13779.1"/>
    <property type="molecule type" value="Genomic_DNA"/>
</dbReference>
<dbReference type="InterPro" id="IPR027417">
    <property type="entry name" value="P-loop_NTPase"/>
</dbReference>
<dbReference type="GO" id="GO:0016973">
    <property type="term" value="P:poly(A)+ mRNA export from nucleus"/>
    <property type="evidence" value="ECO:0000318"/>
    <property type="project" value="GO_Central"/>
</dbReference>
<dbReference type="InterPro" id="IPR014001">
    <property type="entry name" value="Helicase_ATP-bd"/>
</dbReference>
<dbReference type="CDD" id="cd17963">
    <property type="entry name" value="DEADc_DDX19_DDX25"/>
    <property type="match status" value="1"/>
</dbReference>
<name>W1PZZ2_AMBTC</name>